<evidence type="ECO:0000256" key="1">
    <source>
        <dbReference type="ARBA" id="ARBA00008324"/>
    </source>
</evidence>
<dbReference type="InterPro" id="IPR039298">
    <property type="entry name" value="ACOT13"/>
</dbReference>
<evidence type="ECO:0000313" key="5">
    <source>
        <dbReference type="EMBL" id="MDN3566627.1"/>
    </source>
</evidence>
<organism evidence="5 6">
    <name type="scientific">Paeniroseomonas aquatica</name>
    <dbReference type="NCBI Taxonomy" id="373043"/>
    <lineage>
        <taxon>Bacteria</taxon>
        <taxon>Pseudomonadati</taxon>
        <taxon>Pseudomonadota</taxon>
        <taxon>Alphaproteobacteria</taxon>
        <taxon>Acetobacterales</taxon>
        <taxon>Acetobacteraceae</taxon>
        <taxon>Paeniroseomonas</taxon>
    </lineage>
</organism>
<dbReference type="RefSeq" id="WP_290318559.1">
    <property type="nucleotide sequence ID" value="NZ_JAUFPN010000179.1"/>
</dbReference>
<evidence type="ECO:0000256" key="3">
    <source>
        <dbReference type="SAM" id="MobiDB-lite"/>
    </source>
</evidence>
<dbReference type="GO" id="GO:0016787">
    <property type="term" value="F:hydrolase activity"/>
    <property type="evidence" value="ECO:0007669"/>
    <property type="project" value="UniProtKB-KW"/>
</dbReference>
<gene>
    <name evidence="5" type="ORF">QWZ14_19815</name>
</gene>
<dbReference type="InterPro" id="IPR006683">
    <property type="entry name" value="Thioestr_dom"/>
</dbReference>
<evidence type="ECO:0000259" key="4">
    <source>
        <dbReference type="Pfam" id="PF03061"/>
    </source>
</evidence>
<keyword evidence="6" id="KW-1185">Reference proteome</keyword>
<dbReference type="PANTHER" id="PTHR21660">
    <property type="entry name" value="THIOESTERASE SUPERFAMILY MEMBER-RELATED"/>
    <property type="match status" value="1"/>
</dbReference>
<dbReference type="Pfam" id="PF03061">
    <property type="entry name" value="4HBT"/>
    <property type="match status" value="1"/>
</dbReference>
<dbReference type="Proteomes" id="UP001529369">
    <property type="component" value="Unassembled WGS sequence"/>
</dbReference>
<dbReference type="SUPFAM" id="SSF54637">
    <property type="entry name" value="Thioesterase/thiol ester dehydrase-isomerase"/>
    <property type="match status" value="1"/>
</dbReference>
<keyword evidence="2 5" id="KW-0378">Hydrolase</keyword>
<dbReference type="InterPro" id="IPR029069">
    <property type="entry name" value="HotDog_dom_sf"/>
</dbReference>
<reference evidence="6" key="1">
    <citation type="journal article" date="2019" name="Int. J. Syst. Evol. Microbiol.">
        <title>The Global Catalogue of Microorganisms (GCM) 10K type strain sequencing project: providing services to taxonomists for standard genome sequencing and annotation.</title>
        <authorList>
            <consortium name="The Broad Institute Genomics Platform"/>
            <consortium name="The Broad Institute Genome Sequencing Center for Infectious Disease"/>
            <person name="Wu L."/>
            <person name="Ma J."/>
        </authorList>
    </citation>
    <scope>NUCLEOTIDE SEQUENCE [LARGE SCALE GENOMIC DNA]</scope>
    <source>
        <strain evidence="6">CECT 7131</strain>
    </source>
</reference>
<protein>
    <submittedName>
        <fullName evidence="5">PaaI family thioesterase</fullName>
        <ecNumber evidence="5">3.1.2.-</ecNumber>
    </submittedName>
</protein>
<comment type="caution">
    <text evidence="5">The sequence shown here is derived from an EMBL/GenBank/DDBJ whole genome shotgun (WGS) entry which is preliminary data.</text>
</comment>
<feature type="domain" description="Thioesterase" evidence="4">
    <location>
        <begin position="97"/>
        <end position="176"/>
    </location>
</feature>
<comment type="similarity">
    <text evidence="1">Belongs to the thioesterase PaaI family.</text>
</comment>
<dbReference type="EMBL" id="JAUFPN010000179">
    <property type="protein sequence ID" value="MDN3566627.1"/>
    <property type="molecule type" value="Genomic_DNA"/>
</dbReference>
<evidence type="ECO:0000313" key="6">
    <source>
        <dbReference type="Proteomes" id="UP001529369"/>
    </source>
</evidence>
<dbReference type="CDD" id="cd03443">
    <property type="entry name" value="PaaI_thioesterase"/>
    <property type="match status" value="1"/>
</dbReference>
<accession>A0ABT8A9Y1</accession>
<dbReference type="PANTHER" id="PTHR21660:SF1">
    <property type="entry name" value="ACYL-COENZYME A THIOESTERASE 13"/>
    <property type="match status" value="1"/>
</dbReference>
<proteinExistence type="inferred from homology"/>
<sequence>MTRGVEAAAGAGLSIGRRRQDRPALPATHPPPPCRPEARETSVIPQPTPPDAVPDGYLPAHHGGPYARELGPFWSRAEEAQVALGIRLQHRHCNSAGAAHGGFVATLADLGLIHAVAVMRERQGKPRHFLTTVSLTVDYLAPAPEGCWLEVRCEVSRLGRNLSFTEGTMLADGRRVARVSAVMAVLGPRD</sequence>
<dbReference type="Gene3D" id="3.10.129.10">
    <property type="entry name" value="Hotdog Thioesterase"/>
    <property type="match status" value="1"/>
</dbReference>
<dbReference type="NCBIfam" id="TIGR00369">
    <property type="entry name" value="unchar_dom_1"/>
    <property type="match status" value="1"/>
</dbReference>
<dbReference type="InterPro" id="IPR003736">
    <property type="entry name" value="PAAI_dom"/>
</dbReference>
<dbReference type="EC" id="3.1.2.-" evidence="5"/>
<evidence type="ECO:0000256" key="2">
    <source>
        <dbReference type="ARBA" id="ARBA00022801"/>
    </source>
</evidence>
<name>A0ABT8A9Y1_9PROT</name>
<feature type="region of interest" description="Disordered" evidence="3">
    <location>
        <begin position="1"/>
        <end position="61"/>
    </location>
</feature>